<name>A0ABS5DN68_9PSEU</name>
<accession>A0ABS5DN68</accession>
<dbReference type="Proteomes" id="UP000674084">
    <property type="component" value="Unassembled WGS sequence"/>
</dbReference>
<protein>
    <recommendedName>
        <fullName evidence="3">Nuclear transport factor 2 family protein</fullName>
    </recommendedName>
</protein>
<sequence>MTAVDDFINEPGIDAFAPDALVHDNGREFRGAAAIGRWLDEELHAVNATMRVSEREVVHGIEVVTAAVDGTFDKTGLPDPLVLTYYFRSSGPKIGALLIVRNEQRHDA</sequence>
<reference evidence="1 2" key="1">
    <citation type="submission" date="2021-04" db="EMBL/GenBank/DDBJ databases">
        <title>Whole-genome sequencing of Saccharopolyspora endophytica KCTC 19397.</title>
        <authorList>
            <person name="Ay H."/>
            <person name="Saygin H."/>
            <person name="Sahin N."/>
        </authorList>
    </citation>
    <scope>NUCLEOTIDE SEQUENCE [LARGE SCALE GENOMIC DNA]</scope>
    <source>
        <strain evidence="1 2">KCTC 19397</strain>
    </source>
</reference>
<dbReference type="SUPFAM" id="SSF54427">
    <property type="entry name" value="NTF2-like"/>
    <property type="match status" value="1"/>
</dbReference>
<comment type="caution">
    <text evidence="1">The sequence shown here is derived from an EMBL/GenBank/DDBJ whole genome shotgun (WGS) entry which is preliminary data.</text>
</comment>
<evidence type="ECO:0000313" key="2">
    <source>
        <dbReference type="Proteomes" id="UP000674084"/>
    </source>
</evidence>
<proteinExistence type="predicted"/>
<dbReference type="Gene3D" id="3.10.450.50">
    <property type="match status" value="1"/>
</dbReference>
<evidence type="ECO:0000313" key="1">
    <source>
        <dbReference type="EMBL" id="MBQ0927745.1"/>
    </source>
</evidence>
<organism evidence="1 2">
    <name type="scientific">Saccharopolyspora endophytica</name>
    <dbReference type="NCBI Taxonomy" id="543886"/>
    <lineage>
        <taxon>Bacteria</taxon>
        <taxon>Bacillati</taxon>
        <taxon>Actinomycetota</taxon>
        <taxon>Actinomycetes</taxon>
        <taxon>Pseudonocardiales</taxon>
        <taxon>Pseudonocardiaceae</taxon>
        <taxon>Saccharopolyspora</taxon>
    </lineage>
</organism>
<dbReference type="InterPro" id="IPR032710">
    <property type="entry name" value="NTF2-like_dom_sf"/>
</dbReference>
<evidence type="ECO:0008006" key="3">
    <source>
        <dbReference type="Google" id="ProtNLM"/>
    </source>
</evidence>
<gene>
    <name evidence="1" type="ORF">KBO27_27735</name>
</gene>
<dbReference type="EMBL" id="JAGPXE010000015">
    <property type="protein sequence ID" value="MBQ0927745.1"/>
    <property type="molecule type" value="Genomic_DNA"/>
</dbReference>
<dbReference type="RefSeq" id="WP_210972811.1">
    <property type="nucleotide sequence ID" value="NZ_JAGPXE010000015.1"/>
</dbReference>
<keyword evidence="2" id="KW-1185">Reference proteome</keyword>